<reference evidence="1" key="1">
    <citation type="submission" date="2018-05" db="EMBL/GenBank/DDBJ databases">
        <authorList>
            <person name="Lanie J.A."/>
            <person name="Ng W.-L."/>
            <person name="Kazmierczak K.M."/>
            <person name="Andrzejewski T.M."/>
            <person name="Davidsen T.M."/>
            <person name="Wayne K.J."/>
            <person name="Tettelin H."/>
            <person name="Glass J.I."/>
            <person name="Rusch D."/>
            <person name="Podicherti R."/>
            <person name="Tsui H.-C.T."/>
            <person name="Winkler M.E."/>
        </authorList>
    </citation>
    <scope>NUCLEOTIDE SEQUENCE</scope>
</reference>
<sequence>VNANVVPTLAAISSVSVLAGESAGAQTVASDADDDSTALAYSLNNAPEGMQVSESGAITWVTQSGVHSGEYTADVVVTDSLGASASQQFKVVVDGAPVVESIDAIALKIGGKIKFTVAATDPEDGQLTYKALNNPDGFKGNARNGLNGKFIFATKNATAGDYKIDIEVGDVVGLKSVVPVLVTITANLAPTVESLDPVVVNAGESMQVQVVSDDVDDDNETLRYVLENAPEGMQVSGDGLIQWSVDNQAESAVHSVTVTVVDSSNAMGKQELVVTVDANKAPAVEPIEPIVVKVGDNVGFTVSATDSEGSKLTYKALNTPAGFKRKIRNGYNGVFLWYTTKASAGNYKIDIEVSDAGGLKTVVAAQITLEPKTAVTLHSAPAVVGPFAAEAEAVIDEDAKTITVATAGGMRFYRLLSGDDTKLKVTSIVVKDDQAVMSYKPAGE</sequence>
<evidence type="ECO:0000313" key="1">
    <source>
        <dbReference type="EMBL" id="SVB71586.1"/>
    </source>
</evidence>
<feature type="non-terminal residue" evidence="1">
    <location>
        <position position="1"/>
    </location>
</feature>
<dbReference type="GO" id="GO:0005509">
    <property type="term" value="F:calcium ion binding"/>
    <property type="evidence" value="ECO:0007669"/>
    <property type="project" value="InterPro"/>
</dbReference>
<dbReference type="EMBL" id="UINC01054187">
    <property type="protein sequence ID" value="SVB71586.1"/>
    <property type="molecule type" value="Genomic_DNA"/>
</dbReference>
<dbReference type="GO" id="GO:0016020">
    <property type="term" value="C:membrane"/>
    <property type="evidence" value="ECO:0007669"/>
    <property type="project" value="InterPro"/>
</dbReference>
<proteinExistence type="predicted"/>
<organism evidence="1">
    <name type="scientific">marine metagenome</name>
    <dbReference type="NCBI Taxonomy" id="408172"/>
    <lineage>
        <taxon>unclassified sequences</taxon>
        <taxon>metagenomes</taxon>
        <taxon>ecological metagenomes</taxon>
    </lineage>
</organism>
<gene>
    <name evidence="1" type="ORF">METZ01_LOCUS224440</name>
</gene>
<dbReference type="Gene3D" id="2.60.40.10">
    <property type="entry name" value="Immunoglobulins"/>
    <property type="match status" value="4"/>
</dbReference>
<dbReference type="AlphaFoldDB" id="A0A382G8L1"/>
<dbReference type="SUPFAM" id="SSF49313">
    <property type="entry name" value="Cadherin-like"/>
    <property type="match status" value="2"/>
</dbReference>
<name>A0A382G8L1_9ZZZZ</name>
<dbReference type="InterPro" id="IPR015919">
    <property type="entry name" value="Cadherin-like_sf"/>
</dbReference>
<accession>A0A382G8L1</accession>
<evidence type="ECO:0008006" key="2">
    <source>
        <dbReference type="Google" id="ProtNLM"/>
    </source>
</evidence>
<dbReference type="InterPro" id="IPR013783">
    <property type="entry name" value="Ig-like_fold"/>
</dbReference>
<dbReference type="Pfam" id="PF05345">
    <property type="entry name" value="He_PIG"/>
    <property type="match status" value="1"/>
</dbReference>
<protein>
    <recommendedName>
        <fullName evidence="2">Cadherin domain-containing protein</fullName>
    </recommendedName>
</protein>
<dbReference type="Pfam" id="PF17963">
    <property type="entry name" value="Big_9"/>
    <property type="match status" value="1"/>
</dbReference>